<dbReference type="NCBIfam" id="TIGR00005">
    <property type="entry name" value="rluA_subfam"/>
    <property type="match status" value="1"/>
</dbReference>
<reference evidence="8" key="2">
    <citation type="submission" date="2020-09" db="EMBL/GenBank/DDBJ databases">
        <authorList>
            <person name="Sun Q."/>
            <person name="Zhou Y."/>
        </authorList>
    </citation>
    <scope>NUCLEOTIDE SEQUENCE</scope>
    <source>
        <strain evidence="8">CGMCC 1.15371</strain>
    </source>
</reference>
<comment type="similarity">
    <text evidence="2 6">Belongs to the pseudouridine synthase RluA family.</text>
</comment>
<dbReference type="GO" id="GO:0009982">
    <property type="term" value="F:pseudouridine synthase activity"/>
    <property type="evidence" value="ECO:0007669"/>
    <property type="project" value="InterPro"/>
</dbReference>
<evidence type="ECO:0000256" key="2">
    <source>
        <dbReference type="ARBA" id="ARBA00010876"/>
    </source>
</evidence>
<sequence length="298" mass="34479">MVNFKSKRSKENTVFEVTEAEELLPFLLQSFNNRSRNSVKSLLTRGQVYVNERAQTQHNYGLKPGDKVMIRWVTTLPKETGITVIYEDEDVLIIDKPSGLLTIATDKERERTAYHQLTTYIKNQDARQRLFIVHRLDKETSGVMMFAKSMRAKERMQNEWRERVTKRTYIALVEGRVSQKQGTITSWLQETKTHRMYSSKKTGDGQKAITHYKVLRTSGHYSLLEVHLETGRKNQIRVHMQEMGHPIVGDKLYGAKTKAIGRLGLHAAVLAFKHPKTNQIKSFESPVPEVFFKPFKGR</sequence>
<protein>
    <recommendedName>
        <fullName evidence="6">Pseudouridine synthase</fullName>
        <ecNumber evidence="6">5.4.99.-</ecNumber>
    </recommendedName>
</protein>
<feature type="active site" evidence="4">
    <location>
        <position position="137"/>
    </location>
</feature>
<organism evidence="8 9">
    <name type="scientific">Pullulanibacillus camelliae</name>
    <dbReference type="NCBI Taxonomy" id="1707096"/>
    <lineage>
        <taxon>Bacteria</taxon>
        <taxon>Bacillati</taxon>
        <taxon>Bacillota</taxon>
        <taxon>Bacilli</taxon>
        <taxon>Bacillales</taxon>
        <taxon>Sporolactobacillaceae</taxon>
        <taxon>Pullulanibacillus</taxon>
    </lineage>
</organism>
<dbReference type="CDD" id="cd00165">
    <property type="entry name" value="S4"/>
    <property type="match status" value="1"/>
</dbReference>
<comment type="caution">
    <text evidence="8">The sequence shown here is derived from an EMBL/GenBank/DDBJ whole genome shotgun (WGS) entry which is preliminary data.</text>
</comment>
<keyword evidence="5" id="KW-0694">RNA-binding</keyword>
<dbReference type="PANTHER" id="PTHR21600">
    <property type="entry name" value="MITOCHONDRIAL RNA PSEUDOURIDINE SYNTHASE"/>
    <property type="match status" value="1"/>
</dbReference>
<name>A0A8J2YI99_9BACL</name>
<dbReference type="InterPro" id="IPR036986">
    <property type="entry name" value="S4_RNA-bd_sf"/>
</dbReference>
<dbReference type="Pfam" id="PF00849">
    <property type="entry name" value="PseudoU_synth_2"/>
    <property type="match status" value="1"/>
</dbReference>
<proteinExistence type="inferred from homology"/>
<dbReference type="GO" id="GO:0140098">
    <property type="term" value="F:catalytic activity, acting on RNA"/>
    <property type="evidence" value="ECO:0007669"/>
    <property type="project" value="UniProtKB-ARBA"/>
</dbReference>
<dbReference type="EC" id="5.4.99.-" evidence="6"/>
<reference evidence="8" key="1">
    <citation type="journal article" date="2014" name="Int. J. Syst. Evol. Microbiol.">
        <title>Complete genome sequence of Corynebacterium casei LMG S-19264T (=DSM 44701T), isolated from a smear-ripened cheese.</title>
        <authorList>
            <consortium name="US DOE Joint Genome Institute (JGI-PGF)"/>
            <person name="Walter F."/>
            <person name="Albersmeier A."/>
            <person name="Kalinowski J."/>
            <person name="Ruckert C."/>
        </authorList>
    </citation>
    <scope>NUCLEOTIDE SEQUENCE</scope>
    <source>
        <strain evidence="8">CGMCC 1.15371</strain>
    </source>
</reference>
<dbReference type="GO" id="GO:0003723">
    <property type="term" value="F:RNA binding"/>
    <property type="evidence" value="ECO:0007669"/>
    <property type="project" value="UniProtKB-KW"/>
</dbReference>
<dbReference type="Gene3D" id="3.10.290.10">
    <property type="entry name" value="RNA-binding S4 domain"/>
    <property type="match status" value="1"/>
</dbReference>
<dbReference type="InterPro" id="IPR006225">
    <property type="entry name" value="PsdUridine_synth_RluC/D"/>
</dbReference>
<evidence type="ECO:0000313" key="8">
    <source>
        <dbReference type="EMBL" id="GGE44924.1"/>
    </source>
</evidence>
<dbReference type="InterPro" id="IPR006224">
    <property type="entry name" value="PsdUridine_synth_RluA-like_CS"/>
</dbReference>
<dbReference type="PANTHER" id="PTHR21600:SF44">
    <property type="entry name" value="RIBOSOMAL LARGE SUBUNIT PSEUDOURIDINE SYNTHASE D"/>
    <property type="match status" value="1"/>
</dbReference>
<feature type="domain" description="Pseudouridine synthase RsuA/RluA-like" evidence="7">
    <location>
        <begin position="90"/>
        <end position="241"/>
    </location>
</feature>
<dbReference type="Proteomes" id="UP000628775">
    <property type="component" value="Unassembled WGS sequence"/>
</dbReference>
<dbReference type="PROSITE" id="PS01129">
    <property type="entry name" value="PSI_RLU"/>
    <property type="match status" value="1"/>
</dbReference>
<evidence type="ECO:0000256" key="6">
    <source>
        <dbReference type="RuleBase" id="RU362028"/>
    </source>
</evidence>
<keyword evidence="9" id="KW-1185">Reference proteome</keyword>
<evidence type="ECO:0000313" key="9">
    <source>
        <dbReference type="Proteomes" id="UP000628775"/>
    </source>
</evidence>
<dbReference type="GO" id="GO:0000455">
    <property type="term" value="P:enzyme-directed rRNA pseudouridine synthesis"/>
    <property type="evidence" value="ECO:0007669"/>
    <property type="project" value="TreeGrafter"/>
</dbReference>
<comment type="function">
    <text evidence="6">Responsible for synthesis of pseudouridine from uracil.</text>
</comment>
<gene>
    <name evidence="8" type="ORF">GCM10011391_24710</name>
</gene>
<accession>A0A8J2YI99</accession>
<dbReference type="PROSITE" id="PS50889">
    <property type="entry name" value="S4"/>
    <property type="match status" value="1"/>
</dbReference>
<dbReference type="InterPro" id="IPR006145">
    <property type="entry name" value="PsdUridine_synth_RsuA/RluA"/>
</dbReference>
<evidence type="ECO:0000256" key="3">
    <source>
        <dbReference type="ARBA" id="ARBA00023235"/>
    </source>
</evidence>
<dbReference type="SUPFAM" id="SSF55174">
    <property type="entry name" value="Alpha-L RNA-binding motif"/>
    <property type="match status" value="1"/>
</dbReference>
<dbReference type="SUPFAM" id="SSF55120">
    <property type="entry name" value="Pseudouridine synthase"/>
    <property type="match status" value="1"/>
</dbReference>
<dbReference type="InterPro" id="IPR050188">
    <property type="entry name" value="RluA_PseudoU_synthase"/>
</dbReference>
<dbReference type="Gene3D" id="3.30.2350.10">
    <property type="entry name" value="Pseudouridine synthase"/>
    <property type="match status" value="1"/>
</dbReference>
<dbReference type="AlphaFoldDB" id="A0A8J2YI99"/>
<dbReference type="EMBL" id="BMIR01000011">
    <property type="protein sequence ID" value="GGE44924.1"/>
    <property type="molecule type" value="Genomic_DNA"/>
</dbReference>
<evidence type="ECO:0000259" key="7">
    <source>
        <dbReference type="Pfam" id="PF00849"/>
    </source>
</evidence>
<evidence type="ECO:0000256" key="5">
    <source>
        <dbReference type="PROSITE-ProRule" id="PRU00182"/>
    </source>
</evidence>
<evidence type="ECO:0000256" key="1">
    <source>
        <dbReference type="ARBA" id="ARBA00000073"/>
    </source>
</evidence>
<dbReference type="RefSeq" id="WP_188694354.1">
    <property type="nucleotide sequence ID" value="NZ_BMIR01000011.1"/>
</dbReference>
<keyword evidence="3 6" id="KW-0413">Isomerase</keyword>
<dbReference type="CDD" id="cd02869">
    <property type="entry name" value="PseudoU_synth_RluA_like"/>
    <property type="match status" value="1"/>
</dbReference>
<comment type="catalytic activity">
    <reaction evidence="1 6">
        <text>a uridine in RNA = a pseudouridine in RNA</text>
        <dbReference type="Rhea" id="RHEA:48348"/>
        <dbReference type="Rhea" id="RHEA-COMP:12068"/>
        <dbReference type="Rhea" id="RHEA-COMP:12069"/>
        <dbReference type="ChEBI" id="CHEBI:65314"/>
        <dbReference type="ChEBI" id="CHEBI:65315"/>
    </reaction>
</comment>
<evidence type="ECO:0000256" key="4">
    <source>
        <dbReference type="PIRSR" id="PIRSR606225-1"/>
    </source>
</evidence>
<dbReference type="InterPro" id="IPR020103">
    <property type="entry name" value="PsdUridine_synth_cat_dom_sf"/>
</dbReference>